<reference evidence="2" key="1">
    <citation type="submission" date="2018-05" db="EMBL/GenBank/DDBJ databases">
        <authorList>
            <person name="Lanie J.A."/>
            <person name="Ng W.-L."/>
            <person name="Kazmierczak K.M."/>
            <person name="Andrzejewski T.M."/>
            <person name="Davidsen T.M."/>
            <person name="Wayne K.J."/>
            <person name="Tettelin H."/>
            <person name="Glass J.I."/>
            <person name="Rusch D."/>
            <person name="Podicherti R."/>
            <person name="Tsui H.-C.T."/>
            <person name="Winkler M.E."/>
        </authorList>
    </citation>
    <scope>NUCLEOTIDE SEQUENCE</scope>
</reference>
<dbReference type="SUPFAM" id="SSF89796">
    <property type="entry name" value="CoA-transferase family III (CaiB/BaiF)"/>
    <property type="match status" value="2"/>
</dbReference>
<name>A0A381YBL0_9ZZZZ</name>
<dbReference type="GO" id="GO:0008410">
    <property type="term" value="F:CoA-transferase activity"/>
    <property type="evidence" value="ECO:0007669"/>
    <property type="project" value="TreeGrafter"/>
</dbReference>
<dbReference type="Pfam" id="PF02515">
    <property type="entry name" value="CoA_transf_3"/>
    <property type="match status" value="2"/>
</dbReference>
<evidence type="ECO:0008006" key="3">
    <source>
        <dbReference type="Google" id="ProtNLM"/>
    </source>
</evidence>
<evidence type="ECO:0000256" key="1">
    <source>
        <dbReference type="ARBA" id="ARBA00022679"/>
    </source>
</evidence>
<evidence type="ECO:0000313" key="2">
    <source>
        <dbReference type="EMBL" id="SVA73837.1"/>
    </source>
</evidence>
<dbReference type="AlphaFoldDB" id="A0A381YBL0"/>
<gene>
    <name evidence="2" type="ORF">METZ01_LOCUS126691</name>
</gene>
<dbReference type="InterPro" id="IPR003673">
    <property type="entry name" value="CoA-Trfase_fam_III"/>
</dbReference>
<proteinExistence type="predicted"/>
<accession>A0A381YBL0</accession>
<dbReference type="InterPro" id="IPR050483">
    <property type="entry name" value="CoA-transferase_III_domain"/>
</dbReference>
<sequence>MNQILSSLRIVELGTDVATANVGRLLAAYGADVITVEPPGGHPVRHMPPWPNTDKSSDPDNSILFAYLGTGKRSVVLDFENPSDVAKLSGLVLSSDGVIDGYKPGKLASFGLDLLALSEIQPSLSVVQVTPFGQTGPYSQWAASALTAYASGGQMYLTGDANKPPLLTAGHQAHMQASLHAFGALLTAIYAATKTGVGDIIDISIQEVQTATLEGAGPVALWYGGDQQRGGNNPRALWGVHPCKDGWIGVASMPRQTHSVLDVMGLSDMKEDPLFADNTWSPDADELLRILVPNFTMKHTAQEIFRIADDYRAPFAMIPTPAELLKWPHHKETDFWQEVTHPVLGKHPVPSGPIWFSLRPENPGSKPDKGNFSPAPLLGQHNEEIFSKPAIIKRPGKSPPPDISSVPKTLPLENIKVVDMTQVWSGPYAMRFLADMGADVIKVEGPTFPDPVRTAGGNRTTPAINLSSYFNEYNRGKRSLTLDFKKKSGMEALERLIKTADVFVENWSSGVADRNGLGYNDITKLNPNIIYISMPGFGHEGSDASRVGFGPTIEQMGGLVALQGYENDAPHKSGISYGDPIAGATCAAAAVAALIHKALTGKGCYCLLPQRDGVTGLIGEYVVAEALGCGIQT</sequence>
<dbReference type="PANTHER" id="PTHR48207">
    <property type="entry name" value="SUCCINATE--HYDROXYMETHYLGLUTARATE COA-TRANSFERASE"/>
    <property type="match status" value="1"/>
</dbReference>
<dbReference type="Gene3D" id="3.40.50.10540">
    <property type="entry name" value="Crotonobetainyl-coa:carnitine coa-transferase, domain 1"/>
    <property type="match status" value="2"/>
</dbReference>
<keyword evidence="1" id="KW-0808">Transferase</keyword>
<feature type="non-terminal residue" evidence="2">
    <location>
        <position position="633"/>
    </location>
</feature>
<dbReference type="PANTHER" id="PTHR48207:SF3">
    <property type="entry name" value="SUCCINATE--HYDROXYMETHYLGLUTARATE COA-TRANSFERASE"/>
    <property type="match status" value="1"/>
</dbReference>
<organism evidence="2">
    <name type="scientific">marine metagenome</name>
    <dbReference type="NCBI Taxonomy" id="408172"/>
    <lineage>
        <taxon>unclassified sequences</taxon>
        <taxon>metagenomes</taxon>
        <taxon>ecological metagenomes</taxon>
    </lineage>
</organism>
<dbReference type="EMBL" id="UINC01017729">
    <property type="protein sequence ID" value="SVA73837.1"/>
    <property type="molecule type" value="Genomic_DNA"/>
</dbReference>
<dbReference type="InterPro" id="IPR023606">
    <property type="entry name" value="CoA-Trfase_III_dom_1_sf"/>
</dbReference>
<protein>
    <recommendedName>
        <fullName evidence="3">CoA transferase</fullName>
    </recommendedName>
</protein>
<dbReference type="Gene3D" id="3.30.1540.10">
    <property type="entry name" value="formyl-coa transferase, domain 3"/>
    <property type="match status" value="1"/>
</dbReference>
<dbReference type="InterPro" id="IPR044855">
    <property type="entry name" value="CoA-Trfase_III_dom3_sf"/>
</dbReference>